<feature type="domain" description="BT-3987-like N-terminal" evidence="1">
    <location>
        <begin position="209"/>
        <end position="306"/>
    </location>
</feature>
<dbReference type="KEGG" id="fln:FLA_3380"/>
<dbReference type="Pfam" id="PF08522">
    <property type="entry name" value="BT_3987-like_N"/>
    <property type="match status" value="2"/>
</dbReference>
<dbReference type="RefSeq" id="WP_144263988.1">
    <property type="nucleotide sequence ID" value="NZ_AP017422.1"/>
</dbReference>
<organism evidence="2 3">
    <name type="scientific">Filimonas lacunae</name>
    <dbReference type="NCBI Taxonomy" id="477680"/>
    <lineage>
        <taxon>Bacteria</taxon>
        <taxon>Pseudomonadati</taxon>
        <taxon>Bacteroidota</taxon>
        <taxon>Chitinophagia</taxon>
        <taxon>Chitinophagales</taxon>
        <taxon>Chitinophagaceae</taxon>
        <taxon>Filimonas</taxon>
    </lineage>
</organism>
<dbReference type="OrthoDB" id="751432at2"/>
<protein>
    <recommendedName>
        <fullName evidence="1">BT-3987-like N-terminal domain-containing protein</fullName>
    </recommendedName>
</protein>
<reference evidence="3" key="1">
    <citation type="submission" date="2017-01" db="EMBL/GenBank/DDBJ databases">
        <authorList>
            <person name="Varghese N."/>
            <person name="Submissions S."/>
        </authorList>
    </citation>
    <scope>NUCLEOTIDE SEQUENCE [LARGE SCALE GENOMIC DNA]</scope>
    <source>
        <strain evidence="3">DSM 21054</strain>
    </source>
</reference>
<keyword evidence="3" id="KW-1185">Reference proteome</keyword>
<dbReference type="AlphaFoldDB" id="A0A173MIS0"/>
<dbReference type="Proteomes" id="UP000186917">
    <property type="component" value="Unassembled WGS sequence"/>
</dbReference>
<accession>A0A173MIS0</accession>
<gene>
    <name evidence="2" type="ORF">SAMN05421788_10223</name>
</gene>
<feature type="domain" description="BT-3987-like N-terminal" evidence="1">
    <location>
        <begin position="63"/>
        <end position="158"/>
    </location>
</feature>
<proteinExistence type="predicted"/>
<sequence length="326" mass="35592">MYTLYKRIFLLLFVSALFWVAACRKDKPSDFDALSGAMAGLHASYYEHAVAVLLNDSFFHVTNSYTNIPVKLTAAASVNDTVYAVVDTALITSYNSMFSENNPIIPANAFVASNNGKFAIAAGHAESVDSLHVQLNNATQLKDSAIYLVPVRLSGKSGISLQPSVIFYKVQVTFQTLKAKMTGGSNNPFIFNRVWFFSPSVRINSDGSVTGPGVIKIAVGLNAPFPFADVYVNAGVYNDTTTLYEFSRYYTPYPDNSFSIANKRIRIPANSLKGVDSIELTLSNFASLKKYTSYLLAVKLTSETGSVYSVPVSKDSSAAYFSIFPF</sequence>
<dbReference type="InterPro" id="IPR013728">
    <property type="entry name" value="BT_3987-like_N"/>
</dbReference>
<dbReference type="STRING" id="477680.SAMN05421788_10223"/>
<evidence type="ECO:0000313" key="2">
    <source>
        <dbReference type="EMBL" id="SIS90835.1"/>
    </source>
</evidence>
<evidence type="ECO:0000259" key="1">
    <source>
        <dbReference type="Pfam" id="PF08522"/>
    </source>
</evidence>
<evidence type="ECO:0000313" key="3">
    <source>
        <dbReference type="Proteomes" id="UP000186917"/>
    </source>
</evidence>
<dbReference type="PROSITE" id="PS51257">
    <property type="entry name" value="PROKAR_LIPOPROTEIN"/>
    <property type="match status" value="1"/>
</dbReference>
<dbReference type="EMBL" id="FTOR01000002">
    <property type="protein sequence ID" value="SIS90835.1"/>
    <property type="molecule type" value="Genomic_DNA"/>
</dbReference>
<dbReference type="Gene3D" id="2.60.40.1740">
    <property type="entry name" value="hypothetical protein (bacova_03559)"/>
    <property type="match status" value="2"/>
</dbReference>
<name>A0A173MIS0_9BACT</name>